<accession>A0AC61RD95</accession>
<dbReference type="Proteomes" id="UP000306319">
    <property type="component" value="Unassembled WGS sequence"/>
</dbReference>
<sequence>MAKRYRSFRKDYDALLDALEKNPEMGVDLGDGYRKVRMAIAAKGKGKSGGATVITLNMVERNDCLYLIYAYDKSDAESVNLNVIKEIVASMYL</sequence>
<organism evidence="1 2">
    <name type="scientific">Lepagella muris</name>
    <dbReference type="NCBI Taxonomy" id="3032870"/>
    <lineage>
        <taxon>Bacteria</taxon>
        <taxon>Pseudomonadati</taxon>
        <taxon>Bacteroidota</taxon>
        <taxon>Bacteroidia</taxon>
        <taxon>Bacteroidales</taxon>
        <taxon>Muribaculaceae</taxon>
        <taxon>Lepagella</taxon>
    </lineage>
</organism>
<evidence type="ECO:0000313" key="2">
    <source>
        <dbReference type="Proteomes" id="UP000306319"/>
    </source>
</evidence>
<keyword evidence="2" id="KW-1185">Reference proteome</keyword>
<evidence type="ECO:0000313" key="1">
    <source>
        <dbReference type="EMBL" id="TGY76631.1"/>
    </source>
</evidence>
<name>A0AC61RD95_9BACT</name>
<proteinExistence type="predicted"/>
<comment type="caution">
    <text evidence="1">The sequence shown here is derived from an EMBL/GenBank/DDBJ whole genome shotgun (WGS) entry which is preliminary data.</text>
</comment>
<gene>
    <name evidence="1" type="ORF">E5331_17740</name>
</gene>
<reference evidence="1" key="1">
    <citation type="submission" date="2019-04" db="EMBL/GenBank/DDBJ databases">
        <title>Microbes associate with the intestines of laboratory mice.</title>
        <authorList>
            <person name="Navarre W."/>
            <person name="Wong E."/>
            <person name="Huang K."/>
            <person name="Tropini C."/>
            <person name="Ng K."/>
            <person name="Yu B."/>
        </authorList>
    </citation>
    <scope>NUCLEOTIDE SEQUENCE</scope>
    <source>
        <strain evidence="1">NM04_E33</strain>
    </source>
</reference>
<protein>
    <submittedName>
        <fullName evidence="1">Addiction module toxin RelE</fullName>
    </submittedName>
</protein>
<dbReference type="EMBL" id="SRYB01000038">
    <property type="protein sequence ID" value="TGY76631.1"/>
    <property type="molecule type" value="Genomic_DNA"/>
</dbReference>